<organism evidence="4 5">
    <name type="scientific">Shimia sagamensis</name>
    <dbReference type="NCBI Taxonomy" id="1566352"/>
    <lineage>
        <taxon>Bacteria</taxon>
        <taxon>Pseudomonadati</taxon>
        <taxon>Pseudomonadota</taxon>
        <taxon>Alphaproteobacteria</taxon>
        <taxon>Rhodobacterales</taxon>
        <taxon>Roseobacteraceae</taxon>
    </lineage>
</organism>
<comment type="caution">
    <text evidence="4">The sequence shown here is derived from an EMBL/GenBank/DDBJ whole genome shotgun (WGS) entry which is preliminary data.</text>
</comment>
<proteinExistence type="predicted"/>
<evidence type="ECO:0000259" key="3">
    <source>
        <dbReference type="PROSITE" id="PS50893"/>
    </source>
</evidence>
<accession>A0ABY1NYN8</accession>
<keyword evidence="1" id="KW-0547">Nucleotide-binding</keyword>
<keyword evidence="2 4" id="KW-0067">ATP-binding</keyword>
<dbReference type="InterPro" id="IPR003593">
    <property type="entry name" value="AAA+_ATPase"/>
</dbReference>
<feature type="domain" description="ABC transporter" evidence="3">
    <location>
        <begin position="2"/>
        <end position="196"/>
    </location>
</feature>
<gene>
    <name evidence="4" type="ORF">SAMN06265373_104144</name>
</gene>
<dbReference type="Pfam" id="PF00005">
    <property type="entry name" value="ABC_tran"/>
    <property type="match status" value="1"/>
</dbReference>
<evidence type="ECO:0000313" key="4">
    <source>
        <dbReference type="EMBL" id="SMP22254.1"/>
    </source>
</evidence>
<keyword evidence="5" id="KW-1185">Reference proteome</keyword>
<dbReference type="SUPFAM" id="SSF52540">
    <property type="entry name" value="P-loop containing nucleoside triphosphate hydrolases"/>
    <property type="match status" value="1"/>
</dbReference>
<reference evidence="4 5" key="1">
    <citation type="submission" date="2017-05" db="EMBL/GenBank/DDBJ databases">
        <authorList>
            <person name="Varghese N."/>
            <person name="Submissions S."/>
        </authorList>
    </citation>
    <scope>NUCLEOTIDE SEQUENCE [LARGE SCALE GENOMIC DNA]</scope>
    <source>
        <strain evidence="4 5">DSM 29734</strain>
    </source>
</reference>
<dbReference type="PANTHER" id="PTHR42798:SF2">
    <property type="entry name" value="ABC TRANSPORTER ATP-BINDING PROTEIN MG467-RELATED"/>
    <property type="match status" value="1"/>
</dbReference>
<sequence length="196" mass="20858">MLRGPSGSGKSTLLAAISGVTDIPTGAVTVASQDIGALPVSKRDRFRADHMGLIFQVFNLVPWLSAVDNILLPCRFSKRRQGRIDGTLEDEAHRLMSSLGLDPKTLGHSKASALSVGQQQRVAAARALIGTPEIILADEPTSALDPEAKETFMHMLSQQAQSSGAALLMVSHDSGLDHHFDRVINITDLTQPGVSA</sequence>
<dbReference type="Gene3D" id="3.40.50.300">
    <property type="entry name" value="P-loop containing nucleotide triphosphate hydrolases"/>
    <property type="match status" value="1"/>
</dbReference>
<dbReference type="EMBL" id="FXTY01000004">
    <property type="protein sequence ID" value="SMP22254.1"/>
    <property type="molecule type" value="Genomic_DNA"/>
</dbReference>
<dbReference type="InterPro" id="IPR027417">
    <property type="entry name" value="P-loop_NTPase"/>
</dbReference>
<name>A0ABY1NYN8_9RHOB</name>
<dbReference type="SMART" id="SM00382">
    <property type="entry name" value="AAA"/>
    <property type="match status" value="1"/>
</dbReference>
<dbReference type="InterPro" id="IPR003439">
    <property type="entry name" value="ABC_transporter-like_ATP-bd"/>
</dbReference>
<evidence type="ECO:0000256" key="2">
    <source>
        <dbReference type="ARBA" id="ARBA00022840"/>
    </source>
</evidence>
<evidence type="ECO:0000313" key="5">
    <source>
        <dbReference type="Proteomes" id="UP001157961"/>
    </source>
</evidence>
<evidence type="ECO:0000256" key="1">
    <source>
        <dbReference type="ARBA" id="ARBA00022741"/>
    </source>
</evidence>
<dbReference type="PROSITE" id="PS50893">
    <property type="entry name" value="ABC_TRANSPORTER_2"/>
    <property type="match status" value="1"/>
</dbReference>
<dbReference type="Proteomes" id="UP001157961">
    <property type="component" value="Unassembled WGS sequence"/>
</dbReference>
<dbReference type="PANTHER" id="PTHR42798">
    <property type="entry name" value="LIPOPROTEIN-RELEASING SYSTEM ATP-BINDING PROTEIN LOLD"/>
    <property type="match status" value="1"/>
</dbReference>
<dbReference type="GO" id="GO:0005524">
    <property type="term" value="F:ATP binding"/>
    <property type="evidence" value="ECO:0007669"/>
    <property type="project" value="UniProtKB-KW"/>
</dbReference>
<protein>
    <submittedName>
        <fullName evidence="4">ABC transport system ATP-binding protein</fullName>
    </submittedName>
</protein>